<gene>
    <name evidence="1" type="ORF">HMPREF0201_03847</name>
</gene>
<organism evidence="1 2">
    <name type="scientific">Cedecea davisae DSM 4568</name>
    <dbReference type="NCBI Taxonomy" id="566551"/>
    <lineage>
        <taxon>Bacteria</taxon>
        <taxon>Pseudomonadati</taxon>
        <taxon>Pseudomonadota</taxon>
        <taxon>Gammaproteobacteria</taxon>
        <taxon>Enterobacterales</taxon>
        <taxon>Enterobacteriaceae</taxon>
        <taxon>Cedecea</taxon>
    </lineage>
</organism>
<evidence type="ECO:0000313" key="1">
    <source>
        <dbReference type="EMBL" id="EPF13657.1"/>
    </source>
</evidence>
<dbReference type="EMBL" id="ATDT01000033">
    <property type="protein sequence ID" value="EPF13657.1"/>
    <property type="molecule type" value="Genomic_DNA"/>
</dbReference>
<comment type="caution">
    <text evidence="1">The sequence shown here is derived from an EMBL/GenBank/DDBJ whole genome shotgun (WGS) entry which is preliminary data.</text>
</comment>
<dbReference type="AlphaFoldDB" id="S3J185"/>
<evidence type="ECO:0000313" key="2">
    <source>
        <dbReference type="Proteomes" id="UP000014585"/>
    </source>
</evidence>
<proteinExistence type="predicted"/>
<sequence length="63" mass="7078">MLCMLATPWVTHPGLAGKERLKAFTLQIFKNGNGWYPGIPCATRRMLLLAEDTGHYTKQLFLG</sequence>
<accession>S3J185</accession>
<dbReference type="Proteomes" id="UP000014585">
    <property type="component" value="Unassembled WGS sequence"/>
</dbReference>
<protein>
    <submittedName>
        <fullName evidence="1">Uncharacterized protein</fullName>
    </submittedName>
</protein>
<reference evidence="1 2" key="1">
    <citation type="submission" date="2013-04" db="EMBL/GenBank/DDBJ databases">
        <authorList>
            <person name="Weinstock G."/>
            <person name="Sodergren E."/>
            <person name="Lobos E.A."/>
            <person name="Fulton L."/>
            <person name="Fulton R."/>
            <person name="Courtney L."/>
            <person name="Fronick C."/>
            <person name="O'Laughlin M."/>
            <person name="Godfrey J."/>
            <person name="Wilson R.M."/>
            <person name="Miner T."/>
            <person name="Farmer C."/>
            <person name="Delehaunty K."/>
            <person name="Cordes M."/>
            <person name="Minx P."/>
            <person name="Tomlinson C."/>
            <person name="Chen J."/>
            <person name="Wollam A."/>
            <person name="Pepin K.H."/>
            <person name="Palsikar V.B."/>
            <person name="Zhang X."/>
            <person name="Suruliraj S."/>
            <person name="Perna N.T."/>
            <person name="Plunkett G."/>
            <person name="Warren W."/>
            <person name="Mitreva M."/>
            <person name="Mardis E.R."/>
            <person name="Wilson R.K."/>
        </authorList>
    </citation>
    <scope>NUCLEOTIDE SEQUENCE [LARGE SCALE GENOMIC DNA]</scope>
    <source>
        <strain evidence="1 2">DSM 4568</strain>
    </source>
</reference>
<name>S3J185_9ENTR</name>
<dbReference type="HOGENOM" id="CLU_154455_1_0_6"/>